<keyword evidence="1" id="KW-1133">Transmembrane helix</keyword>
<dbReference type="STRING" id="1619036.US58_C0022G0025"/>
<reference evidence="2 3" key="1">
    <citation type="journal article" date="2015" name="Nature">
        <title>rRNA introns, odd ribosomes, and small enigmatic genomes across a large radiation of phyla.</title>
        <authorList>
            <person name="Brown C.T."/>
            <person name="Hug L.A."/>
            <person name="Thomas B.C."/>
            <person name="Sharon I."/>
            <person name="Castelle C.J."/>
            <person name="Singh A."/>
            <person name="Wilkins M.J."/>
            <person name="Williams K.H."/>
            <person name="Banfield J.F."/>
        </authorList>
    </citation>
    <scope>NUCLEOTIDE SEQUENCE [LARGE SCALE GENOMIC DNA]</scope>
</reference>
<evidence type="ECO:0000256" key="1">
    <source>
        <dbReference type="SAM" id="Phobius"/>
    </source>
</evidence>
<dbReference type="Proteomes" id="UP000034333">
    <property type="component" value="Unassembled WGS sequence"/>
</dbReference>
<evidence type="ECO:0000313" key="3">
    <source>
        <dbReference type="Proteomes" id="UP000034333"/>
    </source>
</evidence>
<feature type="transmembrane region" description="Helical" evidence="1">
    <location>
        <begin position="28"/>
        <end position="50"/>
    </location>
</feature>
<accession>A0A0G0KI82</accession>
<keyword evidence="1" id="KW-0472">Membrane</keyword>
<gene>
    <name evidence="2" type="ORF">US58_C0022G0025</name>
</gene>
<dbReference type="AlphaFoldDB" id="A0A0G0KI82"/>
<protein>
    <submittedName>
        <fullName evidence="2">Uncharacterized protein</fullName>
    </submittedName>
</protein>
<keyword evidence="1" id="KW-0812">Transmembrane</keyword>
<proteinExistence type="predicted"/>
<evidence type="ECO:0000313" key="2">
    <source>
        <dbReference type="EMBL" id="KKQ40276.1"/>
    </source>
</evidence>
<dbReference type="EMBL" id="LBTN01000022">
    <property type="protein sequence ID" value="KKQ40276.1"/>
    <property type="molecule type" value="Genomic_DNA"/>
</dbReference>
<organism evidence="2 3">
    <name type="scientific">Candidatus Magasanikbacteria bacterium GW2011_GWA2_37_8</name>
    <dbReference type="NCBI Taxonomy" id="1619036"/>
    <lineage>
        <taxon>Bacteria</taxon>
        <taxon>Candidatus Magasanikiibacteriota</taxon>
    </lineage>
</organism>
<sequence length="224" mass="24956">MRRNIDNIEIVEPPLEELTRKHSYKRTCFTGCGCIVFFIIAGIVALRFYVGPGPTTLKTIPSQFPADIIVYDPDNIQSITFISGKYKNRGIEIAALFPKIILSPLLLTMNKDTGETANSTINKESSLVKNLWKVISAPVGDHRDTIQIEWQNIDAEPSFVVGYYKKELAKKNFTIDVESEGQAVRQFSFSRVDGISGSFYAEGDETIAPGTPYAILTVNLPDKE</sequence>
<comment type="caution">
    <text evidence="2">The sequence shown here is derived from an EMBL/GenBank/DDBJ whole genome shotgun (WGS) entry which is preliminary data.</text>
</comment>
<name>A0A0G0KI82_9BACT</name>